<sequence>MPFLWPLLLSTGLTFAWLWFFVRRDRHPEPLWLLARTFGWGMLAWVIAAAFGASLGQLLSSPLPLVAAFVVLLTAVLEEGFKFVAATTAITELSFDEPMDGLVYAVTAALGFALMENLTYTLGFGSGAGAWHAVFATLAHALFSAPQGYALGGLHWQRGRAWVVQGLLVSVILHAVFNGLLVGGAGWPQLAALGAITVLMVVLAGRYYLAFEAHARQHGPSAYFLQEQARRRQR</sequence>
<evidence type="ECO:0000256" key="5">
    <source>
        <dbReference type="ARBA" id="ARBA00022670"/>
    </source>
</evidence>
<feature type="transmembrane region" description="Helical" evidence="10">
    <location>
        <begin position="6"/>
        <end position="22"/>
    </location>
</feature>
<feature type="transmembrane region" description="Helical" evidence="10">
    <location>
        <begin position="102"/>
        <end position="123"/>
    </location>
</feature>
<evidence type="ECO:0000256" key="7">
    <source>
        <dbReference type="ARBA" id="ARBA00022801"/>
    </source>
</evidence>
<dbReference type="InterPro" id="IPR026898">
    <property type="entry name" value="PrsW"/>
</dbReference>
<reference evidence="12" key="1">
    <citation type="journal article" date="2019" name="Int. J. Syst. Evol. Microbiol.">
        <title>The Global Catalogue of Microorganisms (GCM) 10K type strain sequencing project: providing services to taxonomists for standard genome sequencing and annotation.</title>
        <authorList>
            <consortium name="The Broad Institute Genomics Platform"/>
            <consortium name="The Broad Institute Genome Sequencing Center for Infectious Disease"/>
            <person name="Wu L."/>
            <person name="Ma J."/>
        </authorList>
    </citation>
    <scope>NUCLEOTIDE SEQUENCE [LARGE SCALE GENOMIC DNA]</scope>
    <source>
        <strain evidence="12">CCUG 63830</strain>
    </source>
</reference>
<keyword evidence="9 10" id="KW-0472">Membrane</keyword>
<proteinExistence type="inferred from homology"/>
<feature type="transmembrane region" description="Helical" evidence="10">
    <location>
        <begin position="187"/>
        <end position="209"/>
    </location>
</feature>
<dbReference type="Proteomes" id="UP001596317">
    <property type="component" value="Unassembled WGS sequence"/>
</dbReference>
<feature type="transmembrane region" description="Helical" evidence="10">
    <location>
        <begin position="34"/>
        <end position="59"/>
    </location>
</feature>
<comment type="similarity">
    <text evidence="2">Belongs to the protease PrsW family.</text>
</comment>
<dbReference type="InterPro" id="IPR023596">
    <property type="entry name" value="Peptidase_PrsW_arch/bac"/>
</dbReference>
<dbReference type="PANTHER" id="PTHR36844:SF1">
    <property type="entry name" value="PROTEASE PRSW"/>
    <property type="match status" value="1"/>
</dbReference>
<dbReference type="EMBL" id="JBHSWB010000001">
    <property type="protein sequence ID" value="MFC6661660.1"/>
    <property type="molecule type" value="Genomic_DNA"/>
</dbReference>
<keyword evidence="8 10" id="KW-1133">Transmembrane helix</keyword>
<comment type="subcellular location">
    <subcellularLocation>
        <location evidence="1">Cell membrane</location>
        <topology evidence="1">Multi-pass membrane protein</topology>
    </subcellularLocation>
</comment>
<name>A0ABW1ZPA3_9DEIO</name>
<keyword evidence="7" id="KW-0378">Hydrolase</keyword>
<evidence type="ECO:0000256" key="6">
    <source>
        <dbReference type="ARBA" id="ARBA00022692"/>
    </source>
</evidence>
<feature type="transmembrane region" description="Helical" evidence="10">
    <location>
        <begin position="129"/>
        <end position="149"/>
    </location>
</feature>
<dbReference type="PIRSF" id="PIRSF016933">
    <property type="entry name" value="PrsW"/>
    <property type="match status" value="1"/>
</dbReference>
<keyword evidence="6 10" id="KW-0812">Transmembrane</keyword>
<evidence type="ECO:0000256" key="10">
    <source>
        <dbReference type="SAM" id="Phobius"/>
    </source>
</evidence>
<feature type="transmembrane region" description="Helical" evidence="10">
    <location>
        <begin position="65"/>
        <end position="90"/>
    </location>
</feature>
<protein>
    <recommendedName>
        <fullName evidence="3">Protease PrsW</fullName>
    </recommendedName>
</protein>
<gene>
    <name evidence="11" type="ORF">ACFP90_15960</name>
</gene>
<evidence type="ECO:0000256" key="9">
    <source>
        <dbReference type="ARBA" id="ARBA00023136"/>
    </source>
</evidence>
<evidence type="ECO:0000256" key="1">
    <source>
        <dbReference type="ARBA" id="ARBA00004651"/>
    </source>
</evidence>
<dbReference type="PANTHER" id="PTHR36844">
    <property type="entry name" value="PROTEASE PRSW"/>
    <property type="match status" value="1"/>
</dbReference>
<organism evidence="11 12">
    <name type="scientific">Deinococcus multiflagellatus</name>
    <dbReference type="NCBI Taxonomy" id="1656887"/>
    <lineage>
        <taxon>Bacteria</taxon>
        <taxon>Thermotogati</taxon>
        <taxon>Deinococcota</taxon>
        <taxon>Deinococci</taxon>
        <taxon>Deinococcales</taxon>
        <taxon>Deinococcaceae</taxon>
        <taxon>Deinococcus</taxon>
    </lineage>
</organism>
<accession>A0ABW1ZPA3</accession>
<evidence type="ECO:0000313" key="12">
    <source>
        <dbReference type="Proteomes" id="UP001596317"/>
    </source>
</evidence>
<dbReference type="Pfam" id="PF13367">
    <property type="entry name" value="PrsW-protease"/>
    <property type="match status" value="1"/>
</dbReference>
<comment type="caution">
    <text evidence="11">The sequence shown here is derived from an EMBL/GenBank/DDBJ whole genome shotgun (WGS) entry which is preliminary data.</text>
</comment>
<keyword evidence="4" id="KW-1003">Cell membrane</keyword>
<evidence type="ECO:0000313" key="11">
    <source>
        <dbReference type="EMBL" id="MFC6661660.1"/>
    </source>
</evidence>
<evidence type="ECO:0000256" key="4">
    <source>
        <dbReference type="ARBA" id="ARBA00022475"/>
    </source>
</evidence>
<evidence type="ECO:0000256" key="8">
    <source>
        <dbReference type="ARBA" id="ARBA00022989"/>
    </source>
</evidence>
<dbReference type="GO" id="GO:0008237">
    <property type="term" value="F:metallopeptidase activity"/>
    <property type="evidence" value="ECO:0007669"/>
    <property type="project" value="UniProtKB-KW"/>
</dbReference>
<evidence type="ECO:0000256" key="3">
    <source>
        <dbReference type="ARBA" id="ARBA00018997"/>
    </source>
</evidence>
<feature type="transmembrane region" description="Helical" evidence="10">
    <location>
        <begin position="161"/>
        <end position="181"/>
    </location>
</feature>
<dbReference type="RefSeq" id="WP_224608612.1">
    <property type="nucleotide sequence ID" value="NZ_JAIQXV010000008.1"/>
</dbReference>
<keyword evidence="12" id="KW-1185">Reference proteome</keyword>
<evidence type="ECO:0000256" key="2">
    <source>
        <dbReference type="ARBA" id="ARBA00009165"/>
    </source>
</evidence>
<keyword evidence="5" id="KW-0645">Protease</keyword>
<keyword evidence="11" id="KW-0482">Metalloprotease</keyword>